<evidence type="ECO:0000256" key="6">
    <source>
        <dbReference type="ARBA" id="ARBA00023136"/>
    </source>
</evidence>
<feature type="domain" description="GGDEF" evidence="9">
    <location>
        <begin position="378"/>
        <end position="514"/>
    </location>
</feature>
<dbReference type="OrthoDB" id="9813903at2"/>
<dbReference type="PANTHER" id="PTHR45138:SF9">
    <property type="entry name" value="DIGUANYLATE CYCLASE DGCM-RELATED"/>
    <property type="match status" value="1"/>
</dbReference>
<keyword evidence="11" id="KW-1185">Reference proteome</keyword>
<reference evidence="10 11" key="1">
    <citation type="submission" date="2010-04" db="EMBL/GenBank/DDBJ databases">
        <title>The genome of Herbaspirillum seropedicae SmR1, an endophytic, nitrogen-fixing, plant-growth promoting beta-Proteobacteria.</title>
        <authorList>
            <person name="Pedrosa F.O."/>
            <person name="Monteiro R.A."/>
            <person name="Wassem R."/>
            <person name="Cruz L.M."/>
            <person name="Ayub R.A."/>
            <person name="Colauto N.B."/>
            <person name="Fernandez M.A."/>
            <person name="Fungaro M.H.P."/>
            <person name="Grisard E.C."/>
            <person name="Hungria M."/>
            <person name="Madeira H.M.F."/>
            <person name="Nodari R.O."/>
            <person name="Osaku C.A."/>
            <person name="Petzl-Erler M.L."/>
            <person name="Terenzi H."/>
            <person name="Vieira L.G.E."/>
            <person name="Almeida M.I.M."/>
            <person name="Alves L.R."/>
            <person name="Arantes O.M.N."/>
            <person name="Balsanelli E."/>
            <person name="Barcellos F.G."/>
            <person name="Baura V.A."/>
            <person name="Binde D.R."/>
            <person name="Campo R.J."/>
            <person name="Chubatsu L.S."/>
            <person name="Chueire L.M.O."/>
            <person name="Ciferri R.R."/>
            <person name="Correa L.C."/>
            <person name="da Conceicao Silva J.L."/>
            <person name="Dabul A.N.G."/>
            <person name="Dambros B.P."/>
            <person name="Faoro H."/>
            <person name="Favetti A."/>
            <person name="Friedermann G."/>
            <person name="Furlaneto M.C."/>
            <person name="Gasques L.S."/>
            <person name="Gimenes C.C.T."/>
            <person name="Gioppo N.M.R."/>
            <person name="Glienke-Blanco C."/>
            <person name="Godoy L.P."/>
            <person name="Guerra M.P."/>
            <person name="Karp S."/>
            <person name="Kava-Cordeiro V."/>
            <person name="Margarido V.P."/>
            <person name="Mathioni S.M."/>
            <person name="Menck-Soares M.A."/>
            <person name="Murace N.K."/>
            <person name="Nicolas M.F."/>
            <person name="Oliveira C.E.C."/>
            <person name="Pagnan N.A.B."/>
            <person name="Pamphile J.A."/>
            <person name="Patussi E.V."/>
            <person name="Pereira L.F.P."/>
            <person name="Pereira-Ferrari L."/>
            <person name="Pinto F.G.S."/>
            <person name="Precoma C."/>
            <person name="Prioli A.J."/>
            <person name="Prioli S.M.A.P."/>
            <person name="Raittz R.T."/>
            <person name="Ramos H.J.O."/>
            <person name="Ribeiro E.M.S.F."/>
            <person name="Rigo L.U."/>
            <person name="Rocha C.L.M.S.C."/>
            <person name="Rocha S.N."/>
            <person name="Santos K."/>
            <person name="Satori D."/>
            <person name="Silva A.G."/>
            <person name="Simao R.C.G."/>
            <person name="Soares M.A.M."/>
            <person name="Souza E.M."/>
            <person name="Steffens M.B.R."/>
            <person name="Steindel M."/>
            <person name="Tadra-Sfeir M.Z."/>
            <person name="Takahashi E.K."/>
            <person name="Torres R.A."/>
            <person name="Valle J.S."/>
            <person name="Vernal J.I."/>
            <person name="Vilas-Boas L.A."/>
            <person name="Watanabe M.A.E."/>
            <person name="Weiss V.A."/>
            <person name="Yates M.A."/>
            <person name="Souza E.M."/>
        </authorList>
    </citation>
    <scope>NUCLEOTIDE SEQUENCE [LARGE SCALE GENOMIC DNA]</scope>
    <source>
        <strain evidence="10 11">SmR1</strain>
    </source>
</reference>
<evidence type="ECO:0000256" key="7">
    <source>
        <dbReference type="ARBA" id="ARBA00034247"/>
    </source>
</evidence>
<dbReference type="PROSITE" id="PS50887">
    <property type="entry name" value="GGDEF"/>
    <property type="match status" value="1"/>
</dbReference>
<dbReference type="GO" id="GO:0043709">
    <property type="term" value="P:cell adhesion involved in single-species biofilm formation"/>
    <property type="evidence" value="ECO:0007669"/>
    <property type="project" value="TreeGrafter"/>
</dbReference>
<dbReference type="InterPro" id="IPR033479">
    <property type="entry name" value="dCache_1"/>
</dbReference>
<dbReference type="FunFam" id="3.30.70.270:FF:000001">
    <property type="entry name" value="Diguanylate cyclase domain protein"/>
    <property type="match status" value="1"/>
</dbReference>
<organism evidence="10 11">
    <name type="scientific">Herbaspirillum seropedicae (strain SmR1)</name>
    <dbReference type="NCBI Taxonomy" id="757424"/>
    <lineage>
        <taxon>Bacteria</taxon>
        <taxon>Pseudomonadati</taxon>
        <taxon>Pseudomonadota</taxon>
        <taxon>Betaproteobacteria</taxon>
        <taxon>Burkholderiales</taxon>
        <taxon>Oxalobacteraceae</taxon>
        <taxon>Herbaspirillum</taxon>
    </lineage>
</organism>
<evidence type="ECO:0000256" key="4">
    <source>
        <dbReference type="ARBA" id="ARBA00022692"/>
    </source>
</evidence>
<dbReference type="Pfam" id="PF00990">
    <property type="entry name" value="GGDEF"/>
    <property type="match status" value="1"/>
</dbReference>
<evidence type="ECO:0000256" key="2">
    <source>
        <dbReference type="ARBA" id="ARBA00012528"/>
    </source>
</evidence>
<dbReference type="CDD" id="cd01949">
    <property type="entry name" value="GGDEF"/>
    <property type="match status" value="1"/>
</dbReference>
<dbReference type="Gene3D" id="3.30.70.270">
    <property type="match status" value="1"/>
</dbReference>
<dbReference type="EMBL" id="CP002039">
    <property type="protein sequence ID" value="ADJ66102.1"/>
    <property type="molecule type" value="Genomic_DNA"/>
</dbReference>
<dbReference type="RefSeq" id="WP_013236554.1">
    <property type="nucleotide sequence ID" value="NC_014323.1"/>
</dbReference>
<evidence type="ECO:0000256" key="1">
    <source>
        <dbReference type="ARBA" id="ARBA00004651"/>
    </source>
</evidence>
<dbReference type="Pfam" id="PF02743">
    <property type="entry name" value="dCache_1"/>
    <property type="match status" value="1"/>
</dbReference>
<comment type="catalytic activity">
    <reaction evidence="7">
        <text>2 GTP = 3',3'-c-di-GMP + 2 diphosphate</text>
        <dbReference type="Rhea" id="RHEA:24898"/>
        <dbReference type="ChEBI" id="CHEBI:33019"/>
        <dbReference type="ChEBI" id="CHEBI:37565"/>
        <dbReference type="ChEBI" id="CHEBI:58805"/>
        <dbReference type="EC" id="2.7.7.65"/>
    </reaction>
</comment>
<dbReference type="GO" id="GO:1902201">
    <property type="term" value="P:negative regulation of bacterial-type flagellum-dependent cell motility"/>
    <property type="evidence" value="ECO:0007669"/>
    <property type="project" value="TreeGrafter"/>
</dbReference>
<dbReference type="SMART" id="SM00267">
    <property type="entry name" value="GGDEF"/>
    <property type="match status" value="1"/>
</dbReference>
<dbReference type="InterPro" id="IPR043128">
    <property type="entry name" value="Rev_trsase/Diguanyl_cyclase"/>
</dbReference>
<evidence type="ECO:0000313" key="10">
    <source>
        <dbReference type="EMBL" id="ADJ66102.1"/>
    </source>
</evidence>
<dbReference type="SUPFAM" id="SSF55073">
    <property type="entry name" value="Nucleotide cyclase"/>
    <property type="match status" value="1"/>
</dbReference>
<evidence type="ECO:0000313" key="11">
    <source>
        <dbReference type="Proteomes" id="UP000000329"/>
    </source>
</evidence>
<dbReference type="EC" id="2.7.7.65" evidence="2"/>
<feature type="transmembrane region" description="Helical" evidence="8">
    <location>
        <begin position="28"/>
        <end position="49"/>
    </location>
</feature>
<keyword evidence="6 8" id="KW-0472">Membrane</keyword>
<name>D8IXY0_HERSS</name>
<dbReference type="GeneID" id="29394359"/>
<dbReference type="KEGG" id="hse:Hsero_4636"/>
<evidence type="ECO:0000259" key="9">
    <source>
        <dbReference type="PROSITE" id="PS50887"/>
    </source>
</evidence>
<dbReference type="PANTHER" id="PTHR45138">
    <property type="entry name" value="REGULATORY COMPONENTS OF SENSORY TRANSDUCTION SYSTEM"/>
    <property type="match status" value="1"/>
</dbReference>
<protein>
    <recommendedName>
        <fullName evidence="2">diguanylate cyclase</fullName>
        <ecNumber evidence="2">2.7.7.65</ecNumber>
    </recommendedName>
</protein>
<dbReference type="STRING" id="757424.Hsero_4636"/>
<keyword evidence="3" id="KW-1003">Cell membrane</keyword>
<dbReference type="NCBIfam" id="TIGR00254">
    <property type="entry name" value="GGDEF"/>
    <property type="match status" value="1"/>
</dbReference>
<dbReference type="HOGENOM" id="CLU_000445_134_3_4"/>
<dbReference type="GO" id="GO:0052621">
    <property type="term" value="F:diguanylate cyclase activity"/>
    <property type="evidence" value="ECO:0007669"/>
    <property type="project" value="UniProtKB-EC"/>
</dbReference>
<accession>D8IXY0</accession>
<dbReference type="InterPro" id="IPR050469">
    <property type="entry name" value="Diguanylate_Cyclase"/>
</dbReference>
<feature type="transmembrane region" description="Helical" evidence="8">
    <location>
        <begin position="308"/>
        <end position="327"/>
    </location>
</feature>
<dbReference type="Proteomes" id="UP000000329">
    <property type="component" value="Chromosome"/>
</dbReference>
<evidence type="ECO:0000256" key="5">
    <source>
        <dbReference type="ARBA" id="ARBA00022989"/>
    </source>
</evidence>
<keyword evidence="5 8" id="KW-1133">Transmembrane helix</keyword>
<dbReference type="AlphaFoldDB" id="D8IXY0"/>
<dbReference type="eggNOG" id="COG3706">
    <property type="taxonomic scope" value="Bacteria"/>
</dbReference>
<dbReference type="eggNOG" id="COG4191">
    <property type="taxonomic scope" value="Bacteria"/>
</dbReference>
<dbReference type="CDD" id="cd12914">
    <property type="entry name" value="PDC1_DGC_like"/>
    <property type="match status" value="1"/>
</dbReference>
<evidence type="ECO:0000256" key="8">
    <source>
        <dbReference type="SAM" id="Phobius"/>
    </source>
</evidence>
<dbReference type="CDD" id="cd12915">
    <property type="entry name" value="PDC2_DGC_like"/>
    <property type="match status" value="1"/>
</dbReference>
<dbReference type="InterPro" id="IPR029787">
    <property type="entry name" value="Nucleotide_cyclase"/>
</dbReference>
<dbReference type="Gene3D" id="3.30.450.20">
    <property type="entry name" value="PAS domain"/>
    <property type="match status" value="2"/>
</dbReference>
<dbReference type="InterPro" id="IPR000160">
    <property type="entry name" value="GGDEF_dom"/>
</dbReference>
<keyword evidence="4 8" id="KW-0812">Transmembrane</keyword>
<comment type="subcellular location">
    <subcellularLocation>
        <location evidence="1">Cell membrane</location>
        <topology evidence="1">Multi-pass membrane protein</topology>
    </subcellularLocation>
</comment>
<proteinExistence type="predicted"/>
<sequence>MDRPPLLCVNYAPGEFAGSAKIKQLKNYLVVILAIAVLMVMAISASTLYQSYQQTRQSAVSNASNVTLVSQRAISRNLEMLSLSLDTLAYRFQHPLSARRLNDAQRYAYLFGSTTNVSHIAVMAVLDADGRVQVSSRLGRGNGAPHYADRAYFIAHRDSPTVGLYVSRPMQASLGNELQVVVLSKRLSNEDGSFAGVVVMALDLAYFRELFEGLALGDEGIISLYSDEGIAYMRVPYRETIIGRDISQTGNFQRLRAMLSEEEGSFFAHATNDGVRRLYTFRRIPGSPLIVFVGYAEEAIFKTWRKTFYAVLVSLAIFGLLTAWLLLHVRQELRRRVTAERQLEALARTDGLTDLLNRRALDEALQATWERCQRNLGASFSVLFIDVDYFKAYNDTYGHKLGDTVLKEVAATLTARLPRHTDCAGRYGGEEFVVLLEQTDLQGAQMMAQRLCDAVRERHIAHTSSPLAVVTISVGVATLERDHHRRVEDVLNAADAALYRAKQAGRDRVHLSSQA</sequence>
<evidence type="ECO:0000256" key="3">
    <source>
        <dbReference type="ARBA" id="ARBA00022475"/>
    </source>
</evidence>
<gene>
    <name evidence="10" type="ordered locus">Hsero_4636</name>
</gene>
<dbReference type="GO" id="GO:0005886">
    <property type="term" value="C:plasma membrane"/>
    <property type="evidence" value="ECO:0007669"/>
    <property type="project" value="UniProtKB-SubCell"/>
</dbReference>